<evidence type="ECO:0000256" key="4">
    <source>
        <dbReference type="ARBA" id="ARBA00022827"/>
    </source>
</evidence>
<dbReference type="GO" id="GO:0071949">
    <property type="term" value="F:FAD binding"/>
    <property type="evidence" value="ECO:0007669"/>
    <property type="project" value="InterPro"/>
</dbReference>
<dbReference type="OrthoDB" id="415825at2759"/>
<feature type="domain" description="FAD-binding PCMH-type" evidence="7">
    <location>
        <begin position="64"/>
        <end position="237"/>
    </location>
</feature>
<evidence type="ECO:0000256" key="1">
    <source>
        <dbReference type="ARBA" id="ARBA00001974"/>
    </source>
</evidence>
<dbReference type="Pfam" id="PF01565">
    <property type="entry name" value="FAD_binding_4"/>
    <property type="match status" value="1"/>
</dbReference>
<dbReference type="InterPro" id="IPR016166">
    <property type="entry name" value="FAD-bd_PCMH"/>
</dbReference>
<feature type="signal peptide" evidence="6">
    <location>
        <begin position="1"/>
        <end position="25"/>
    </location>
</feature>
<keyword evidence="3" id="KW-0285">Flavoprotein</keyword>
<dbReference type="InterPro" id="IPR016169">
    <property type="entry name" value="FAD-bd_PCMH_sub2"/>
</dbReference>
<dbReference type="EMBL" id="AYSA01000304">
    <property type="protein sequence ID" value="ESZ93591.1"/>
    <property type="molecule type" value="Genomic_DNA"/>
</dbReference>
<evidence type="ECO:0000259" key="7">
    <source>
        <dbReference type="PROSITE" id="PS51387"/>
    </source>
</evidence>
<keyword evidence="9" id="KW-1185">Reference proteome</keyword>
<sequence length="492" mass="53563">MQFGAMKSLKLLGLAALSALPTVLGDRTPEEIYNFFKTALSPGSGVFYATDGNFSQEVTPRWNAYGAPTYVIGIKPALETDVQIAVRYLSLHHIDFLGTGGGHGYTTTMEEIKAGVEIDLGNFNSVAIDKAANTMTGGGSIHFRDLTGPLQDAGKELPIGSCTCVGAVGATLGGGIGAYTSKHGLIADSLLSVRMVTGTGDLITVSANQNSDLFWGLKGAGFNFGIITQATYRIYNASNGGYAMNADLRYSAEYNESIWNALKQFEHDQPVGLSFDLGIGWNSTTGETYFALNAIWAGPLEEGESLIKPFLDIPIQLKNITEIPWSHIEAESRFGVDSYGCVKGRSHSVYGNNLYSLDVPTLIDVTNYLDQSYKQYPPLQFSVFAMVQYGTTVMNSVADGTAAYAFRNVVAYIHFDVSFPNSTWEAAANEVGTTTREKLYRTDGSATKDVFVNFAHGDEGPESWYTKRKLPRLLALKRKYDPHRVFTHYNGL</sequence>
<dbReference type="Gene3D" id="3.40.462.20">
    <property type="match status" value="1"/>
</dbReference>
<proteinExistence type="inferred from homology"/>
<dbReference type="InterPro" id="IPR050416">
    <property type="entry name" value="FAD-linked_Oxidoreductase"/>
</dbReference>
<dbReference type="HOGENOM" id="CLU_018354_0_0_1"/>
<keyword evidence="6" id="KW-0732">Signal</keyword>
<evidence type="ECO:0000313" key="9">
    <source>
        <dbReference type="Proteomes" id="UP000019487"/>
    </source>
</evidence>
<name>W9CCK2_SCLBF</name>
<dbReference type="AlphaFoldDB" id="W9CCK2"/>
<protein>
    <submittedName>
        <fullName evidence="8">FAD binding domain protein</fullName>
    </submittedName>
</protein>
<dbReference type="Proteomes" id="UP000019487">
    <property type="component" value="Unassembled WGS sequence"/>
</dbReference>
<dbReference type="GO" id="GO:0016491">
    <property type="term" value="F:oxidoreductase activity"/>
    <property type="evidence" value="ECO:0007669"/>
    <property type="project" value="UniProtKB-KW"/>
</dbReference>
<comment type="similarity">
    <text evidence="2">Belongs to the oxygen-dependent FAD-linked oxidoreductase family.</text>
</comment>
<dbReference type="SUPFAM" id="SSF56176">
    <property type="entry name" value="FAD-binding/transporter-associated domain-like"/>
    <property type="match status" value="1"/>
</dbReference>
<dbReference type="PANTHER" id="PTHR42973">
    <property type="entry name" value="BINDING OXIDOREDUCTASE, PUTATIVE (AFU_ORTHOLOGUE AFUA_1G17690)-RELATED"/>
    <property type="match status" value="1"/>
</dbReference>
<dbReference type="Gene3D" id="3.30.465.10">
    <property type="match status" value="1"/>
</dbReference>
<evidence type="ECO:0000256" key="6">
    <source>
        <dbReference type="SAM" id="SignalP"/>
    </source>
</evidence>
<evidence type="ECO:0000313" key="8">
    <source>
        <dbReference type="EMBL" id="ESZ93591.1"/>
    </source>
</evidence>
<accession>W9CCK2</accession>
<dbReference type="PANTHER" id="PTHR42973:SF9">
    <property type="entry name" value="FAD-BINDING PCMH-TYPE DOMAIN-CONTAINING PROTEIN-RELATED"/>
    <property type="match status" value="1"/>
</dbReference>
<comment type="caution">
    <text evidence="8">The sequence shown here is derived from an EMBL/GenBank/DDBJ whole genome shotgun (WGS) entry which is preliminary data.</text>
</comment>
<keyword evidence="4" id="KW-0274">FAD</keyword>
<dbReference type="InterPro" id="IPR006094">
    <property type="entry name" value="Oxid_FAD_bind_N"/>
</dbReference>
<dbReference type="InterPro" id="IPR036318">
    <property type="entry name" value="FAD-bd_PCMH-like_sf"/>
</dbReference>
<dbReference type="Pfam" id="PF08031">
    <property type="entry name" value="BBE"/>
    <property type="match status" value="1"/>
</dbReference>
<reference evidence="8 9" key="1">
    <citation type="journal article" date="2014" name="Genome Announc.">
        <title>Draft genome sequence of Sclerotinia borealis, a psychrophilic plant pathogenic fungus.</title>
        <authorList>
            <person name="Mardanov A.V."/>
            <person name="Beletsky A.V."/>
            <person name="Kadnikov V.V."/>
            <person name="Ignatov A.N."/>
            <person name="Ravin N.V."/>
        </authorList>
    </citation>
    <scope>NUCLEOTIDE SEQUENCE [LARGE SCALE GENOMIC DNA]</scope>
    <source>
        <strain evidence="9">F-4157</strain>
    </source>
</reference>
<evidence type="ECO:0000256" key="3">
    <source>
        <dbReference type="ARBA" id="ARBA00022630"/>
    </source>
</evidence>
<dbReference type="InterPro" id="IPR012951">
    <property type="entry name" value="BBE"/>
</dbReference>
<dbReference type="PROSITE" id="PS51387">
    <property type="entry name" value="FAD_PCMH"/>
    <property type="match status" value="1"/>
</dbReference>
<organism evidence="8 9">
    <name type="scientific">Sclerotinia borealis (strain F-4128)</name>
    <dbReference type="NCBI Taxonomy" id="1432307"/>
    <lineage>
        <taxon>Eukaryota</taxon>
        <taxon>Fungi</taxon>
        <taxon>Dikarya</taxon>
        <taxon>Ascomycota</taxon>
        <taxon>Pezizomycotina</taxon>
        <taxon>Leotiomycetes</taxon>
        <taxon>Helotiales</taxon>
        <taxon>Sclerotiniaceae</taxon>
        <taxon>Sclerotinia</taxon>
    </lineage>
</organism>
<feature type="chain" id="PRO_5004918308" evidence="6">
    <location>
        <begin position="26"/>
        <end position="492"/>
    </location>
</feature>
<keyword evidence="5" id="KW-0560">Oxidoreductase</keyword>
<evidence type="ECO:0000256" key="5">
    <source>
        <dbReference type="ARBA" id="ARBA00023002"/>
    </source>
</evidence>
<comment type="cofactor">
    <cofactor evidence="1">
        <name>FAD</name>
        <dbReference type="ChEBI" id="CHEBI:57692"/>
    </cofactor>
</comment>
<dbReference type="STRING" id="1432307.W9CCK2"/>
<gene>
    <name evidence="8" type="ORF">SBOR_6020</name>
</gene>
<evidence type="ECO:0000256" key="2">
    <source>
        <dbReference type="ARBA" id="ARBA00005466"/>
    </source>
</evidence>